<dbReference type="EMBL" id="JAUYZG010000015">
    <property type="protein sequence ID" value="KAK2887262.1"/>
    <property type="molecule type" value="Genomic_DNA"/>
</dbReference>
<keyword evidence="1" id="KW-0732">Signal</keyword>
<evidence type="ECO:0008006" key="4">
    <source>
        <dbReference type="Google" id="ProtNLM"/>
    </source>
</evidence>
<evidence type="ECO:0000313" key="2">
    <source>
        <dbReference type="EMBL" id="KAK2887262.1"/>
    </source>
</evidence>
<dbReference type="Proteomes" id="UP001187343">
    <property type="component" value="Unassembled WGS sequence"/>
</dbReference>
<proteinExistence type="predicted"/>
<keyword evidence="3" id="KW-1185">Reference proteome</keyword>
<gene>
    <name evidence="2" type="ORF">Q8A67_015490</name>
</gene>
<reference evidence="2" key="1">
    <citation type="submission" date="2023-08" db="EMBL/GenBank/DDBJ databases">
        <title>Chromosome-level Genome Assembly of mud carp (Cirrhinus molitorella).</title>
        <authorList>
            <person name="Liu H."/>
        </authorList>
    </citation>
    <scope>NUCLEOTIDE SEQUENCE</scope>
    <source>
        <strain evidence="2">Prfri</strain>
        <tissue evidence="2">Muscle</tissue>
    </source>
</reference>
<accession>A0AA88PHV0</accession>
<sequence>MLWPMIGLAFTCMPSTYLPCFLRCSVLLVAPLWRNQTMPQMIQLLLTADTIEEGPPLASEGGSSNSALAVGGSNQLSNAFNCNKAASNDFMAEKWHRRSLEDVCGEEHRSRS</sequence>
<dbReference type="AlphaFoldDB" id="A0AA88PHV0"/>
<feature type="signal peptide" evidence="1">
    <location>
        <begin position="1"/>
        <end position="19"/>
    </location>
</feature>
<evidence type="ECO:0000313" key="3">
    <source>
        <dbReference type="Proteomes" id="UP001187343"/>
    </source>
</evidence>
<comment type="caution">
    <text evidence="2">The sequence shown here is derived from an EMBL/GenBank/DDBJ whole genome shotgun (WGS) entry which is preliminary data.</text>
</comment>
<feature type="chain" id="PRO_5041730339" description="Secreted protein" evidence="1">
    <location>
        <begin position="20"/>
        <end position="112"/>
    </location>
</feature>
<name>A0AA88PHV0_9TELE</name>
<evidence type="ECO:0000256" key="1">
    <source>
        <dbReference type="SAM" id="SignalP"/>
    </source>
</evidence>
<organism evidence="2 3">
    <name type="scientific">Cirrhinus molitorella</name>
    <name type="common">mud carp</name>
    <dbReference type="NCBI Taxonomy" id="172907"/>
    <lineage>
        <taxon>Eukaryota</taxon>
        <taxon>Metazoa</taxon>
        <taxon>Chordata</taxon>
        <taxon>Craniata</taxon>
        <taxon>Vertebrata</taxon>
        <taxon>Euteleostomi</taxon>
        <taxon>Actinopterygii</taxon>
        <taxon>Neopterygii</taxon>
        <taxon>Teleostei</taxon>
        <taxon>Ostariophysi</taxon>
        <taxon>Cypriniformes</taxon>
        <taxon>Cyprinidae</taxon>
        <taxon>Labeoninae</taxon>
        <taxon>Labeonini</taxon>
        <taxon>Cirrhinus</taxon>
    </lineage>
</organism>
<protein>
    <recommendedName>
        <fullName evidence="4">Secreted protein</fullName>
    </recommendedName>
</protein>